<dbReference type="eggNOG" id="ENOG502RYU0">
    <property type="taxonomic scope" value="Eukaryota"/>
</dbReference>
<keyword evidence="5 8" id="KW-1133">Transmembrane helix</keyword>
<dbReference type="InterPro" id="IPR000725">
    <property type="entry name" value="Olfact_rcpt"/>
</dbReference>
<evidence type="ECO:0000256" key="5">
    <source>
        <dbReference type="ARBA" id="ARBA00022989"/>
    </source>
</evidence>
<keyword evidence="3 8" id="KW-0812">Transmembrane</keyword>
<dbReference type="GeneTree" id="ENSGT01150000286905"/>
<dbReference type="PANTHER" id="PTHR26450:SF391">
    <property type="entry name" value="ODORANT RECEPTOR-RELATED"/>
    <property type="match status" value="1"/>
</dbReference>
<feature type="transmembrane region" description="Helical" evidence="8">
    <location>
        <begin position="99"/>
        <end position="117"/>
    </location>
</feature>
<evidence type="ECO:0000256" key="7">
    <source>
        <dbReference type="ARBA" id="ARBA00023224"/>
    </source>
</evidence>
<dbReference type="Pfam" id="PF13853">
    <property type="entry name" value="7tm_4"/>
    <property type="match status" value="1"/>
</dbReference>
<name>H2MVK6_ORYLA</name>
<dbReference type="Gene3D" id="1.20.1070.10">
    <property type="entry name" value="Rhodopsin 7-helix transmembrane proteins"/>
    <property type="match status" value="1"/>
</dbReference>
<comment type="subcellular location">
    <subcellularLocation>
        <location evidence="1">Membrane</location>
        <topology evidence="1">Multi-pass membrane protein</topology>
    </subcellularLocation>
</comment>
<evidence type="ECO:0000256" key="8">
    <source>
        <dbReference type="SAM" id="Phobius"/>
    </source>
</evidence>
<evidence type="ECO:0000313" key="10">
    <source>
        <dbReference type="Ensembl" id="ENSORLP00000022846.2"/>
    </source>
</evidence>
<dbReference type="GO" id="GO:0005886">
    <property type="term" value="C:plasma membrane"/>
    <property type="evidence" value="ECO:0000318"/>
    <property type="project" value="GO_Central"/>
</dbReference>
<feature type="transmembrane region" description="Helical" evidence="8">
    <location>
        <begin position="269"/>
        <end position="289"/>
    </location>
</feature>
<dbReference type="GO" id="GO:0004984">
    <property type="term" value="F:olfactory receptor activity"/>
    <property type="evidence" value="ECO:0000318"/>
    <property type="project" value="GO_Central"/>
</dbReference>
<proteinExistence type="predicted"/>
<dbReference type="HOGENOM" id="CLU_012526_0_1_1"/>
<evidence type="ECO:0000256" key="3">
    <source>
        <dbReference type="ARBA" id="ARBA00022692"/>
    </source>
</evidence>
<reference evidence="10" key="2">
    <citation type="submission" date="2025-08" db="UniProtKB">
        <authorList>
            <consortium name="Ensembl"/>
        </authorList>
    </citation>
    <scope>IDENTIFICATION</scope>
    <source>
        <strain evidence="10">Hd-rR</strain>
    </source>
</reference>
<dbReference type="Proteomes" id="UP000001038">
    <property type="component" value="Chromosome 13"/>
</dbReference>
<feature type="domain" description="G-protein coupled receptors family 1 profile" evidence="9">
    <location>
        <begin position="42"/>
        <end position="287"/>
    </location>
</feature>
<dbReference type="PROSITE" id="PS50262">
    <property type="entry name" value="G_PROTEIN_RECEP_F1_2"/>
    <property type="match status" value="1"/>
</dbReference>
<dbReference type="PANTHER" id="PTHR26450">
    <property type="entry name" value="OLFACTORY RECEPTOR 56B1-RELATED"/>
    <property type="match status" value="1"/>
</dbReference>
<dbReference type="PRINTS" id="PR00245">
    <property type="entry name" value="OLFACTORYR"/>
</dbReference>
<evidence type="ECO:0000313" key="11">
    <source>
        <dbReference type="Proteomes" id="UP000001038"/>
    </source>
</evidence>
<reference evidence="10" key="3">
    <citation type="submission" date="2025-09" db="UniProtKB">
        <authorList>
            <consortium name="Ensembl"/>
        </authorList>
    </citation>
    <scope>IDENTIFICATION</scope>
    <source>
        <strain evidence="10">Hd-rR</strain>
    </source>
</reference>
<sequence>TFLPLQTTSYNTSFIFVSGFSELGPLRLVFLIFLMLLVSLLANCLLLFVIVWGWSLHTPMCVLIACMACVDLRVPLFFFPDVLLPSRWTSLSRCLLQMFFLHFFGSCQSTLLFWMALDRYLAICRPLSYHQHMSPRRFLRLAVPLLLRNLLMVSAVVNLAASLSYCFRNVIRHCVCEHMALVELACGSTAVNSLVGLTAVLLISVLDFLLIIASYVVIFCSVLRPGRAGSRALHTCTTHIMVISVTLTSVLAAFMSYRARDRLSAPARIAVSTLYQFLPSCFNPIIYGVRTSEIRRLNTFLKLTTYKILSKIYTFIRNIGNQHIANREVGLRLGF</sequence>
<dbReference type="InterPro" id="IPR017452">
    <property type="entry name" value="GPCR_Rhodpsn_7TM"/>
</dbReference>
<feature type="transmembrane region" description="Helical" evidence="8">
    <location>
        <begin position="199"/>
        <end position="223"/>
    </location>
</feature>
<keyword evidence="2" id="KW-0716">Sensory transduction</keyword>
<dbReference type="InterPro" id="IPR000276">
    <property type="entry name" value="GPCR_Rhodpsn"/>
</dbReference>
<keyword evidence="11" id="KW-1185">Reference proteome</keyword>
<feature type="transmembrane region" description="Helical" evidence="8">
    <location>
        <begin position="138"/>
        <end position="161"/>
    </location>
</feature>
<dbReference type="Ensembl" id="ENSORLT00000022847.2">
    <property type="protein sequence ID" value="ENSORLP00000022846.2"/>
    <property type="gene ID" value="ENSORLG00000018242.2"/>
</dbReference>
<evidence type="ECO:0000256" key="2">
    <source>
        <dbReference type="ARBA" id="ARBA00022606"/>
    </source>
</evidence>
<keyword evidence="6 8" id="KW-0472">Membrane</keyword>
<feature type="transmembrane region" description="Helical" evidence="8">
    <location>
        <begin position="235"/>
        <end position="257"/>
    </location>
</feature>
<evidence type="ECO:0000256" key="1">
    <source>
        <dbReference type="ARBA" id="ARBA00004141"/>
    </source>
</evidence>
<accession>H2MVK6</accession>
<evidence type="ECO:0000256" key="4">
    <source>
        <dbReference type="ARBA" id="ARBA00022725"/>
    </source>
</evidence>
<evidence type="ECO:0000256" key="6">
    <source>
        <dbReference type="ARBA" id="ARBA00023136"/>
    </source>
</evidence>
<dbReference type="AlphaFoldDB" id="H2MVK6"/>
<reference evidence="10 11" key="1">
    <citation type="journal article" date="2007" name="Nature">
        <title>The medaka draft genome and insights into vertebrate genome evolution.</title>
        <authorList>
            <person name="Kasahara M."/>
            <person name="Naruse K."/>
            <person name="Sasaki S."/>
            <person name="Nakatani Y."/>
            <person name="Qu W."/>
            <person name="Ahsan B."/>
            <person name="Yamada T."/>
            <person name="Nagayasu Y."/>
            <person name="Doi K."/>
            <person name="Kasai Y."/>
            <person name="Jindo T."/>
            <person name="Kobayashi D."/>
            <person name="Shimada A."/>
            <person name="Toyoda A."/>
            <person name="Kuroki Y."/>
            <person name="Fujiyama A."/>
            <person name="Sasaki T."/>
            <person name="Shimizu A."/>
            <person name="Asakawa S."/>
            <person name="Shimizu N."/>
            <person name="Hashimoto S."/>
            <person name="Yang J."/>
            <person name="Lee Y."/>
            <person name="Matsushima K."/>
            <person name="Sugano S."/>
            <person name="Sakaizumi M."/>
            <person name="Narita T."/>
            <person name="Ohishi K."/>
            <person name="Haga S."/>
            <person name="Ohta F."/>
            <person name="Nomoto H."/>
            <person name="Nogata K."/>
            <person name="Morishita T."/>
            <person name="Endo T."/>
            <person name="Shin-I T."/>
            <person name="Takeda H."/>
            <person name="Morishita S."/>
            <person name="Kohara Y."/>
        </authorList>
    </citation>
    <scope>NUCLEOTIDE SEQUENCE [LARGE SCALE GENOMIC DNA]</scope>
    <source>
        <strain evidence="10 11">Hd-rR</strain>
    </source>
</reference>
<dbReference type="SUPFAM" id="SSF81321">
    <property type="entry name" value="Family A G protein-coupled receptor-like"/>
    <property type="match status" value="1"/>
</dbReference>
<dbReference type="InParanoid" id="H2MVK6"/>
<dbReference type="PRINTS" id="PR00237">
    <property type="entry name" value="GPCRRHODOPSN"/>
</dbReference>
<feature type="transmembrane region" description="Helical" evidence="8">
    <location>
        <begin position="61"/>
        <end position="79"/>
    </location>
</feature>
<protein>
    <recommendedName>
        <fullName evidence="9">G-protein coupled receptors family 1 profile domain-containing protein</fullName>
    </recommendedName>
</protein>
<organism evidence="10 11">
    <name type="scientific">Oryzias latipes</name>
    <name type="common">Japanese rice fish</name>
    <name type="synonym">Japanese killifish</name>
    <dbReference type="NCBI Taxonomy" id="8090"/>
    <lineage>
        <taxon>Eukaryota</taxon>
        <taxon>Metazoa</taxon>
        <taxon>Chordata</taxon>
        <taxon>Craniata</taxon>
        <taxon>Vertebrata</taxon>
        <taxon>Euteleostomi</taxon>
        <taxon>Actinopterygii</taxon>
        <taxon>Neopterygii</taxon>
        <taxon>Teleostei</taxon>
        <taxon>Neoteleostei</taxon>
        <taxon>Acanthomorphata</taxon>
        <taxon>Ovalentaria</taxon>
        <taxon>Atherinomorphae</taxon>
        <taxon>Beloniformes</taxon>
        <taxon>Adrianichthyidae</taxon>
        <taxon>Oryziinae</taxon>
        <taxon>Oryzias</taxon>
    </lineage>
</organism>
<feature type="transmembrane region" description="Helical" evidence="8">
    <location>
        <begin position="28"/>
        <end position="54"/>
    </location>
</feature>
<keyword evidence="4" id="KW-0552">Olfaction</keyword>
<dbReference type="InterPro" id="IPR050402">
    <property type="entry name" value="OR51/52/56-like"/>
</dbReference>
<keyword evidence="7" id="KW-0807">Transducer</keyword>
<dbReference type="GO" id="GO:0004930">
    <property type="term" value="F:G protein-coupled receptor activity"/>
    <property type="evidence" value="ECO:0007669"/>
    <property type="project" value="InterPro"/>
</dbReference>
<evidence type="ECO:0000259" key="9">
    <source>
        <dbReference type="PROSITE" id="PS50262"/>
    </source>
</evidence>